<evidence type="ECO:0000313" key="2">
    <source>
        <dbReference type="EMBL" id="KAK8947803.1"/>
    </source>
</evidence>
<feature type="region of interest" description="Disordered" evidence="1">
    <location>
        <begin position="86"/>
        <end position="111"/>
    </location>
</feature>
<gene>
    <name evidence="2" type="ORF">KSP40_PGU020149</name>
</gene>
<organism evidence="2 3">
    <name type="scientific">Platanthera guangdongensis</name>
    <dbReference type="NCBI Taxonomy" id="2320717"/>
    <lineage>
        <taxon>Eukaryota</taxon>
        <taxon>Viridiplantae</taxon>
        <taxon>Streptophyta</taxon>
        <taxon>Embryophyta</taxon>
        <taxon>Tracheophyta</taxon>
        <taxon>Spermatophyta</taxon>
        <taxon>Magnoliopsida</taxon>
        <taxon>Liliopsida</taxon>
        <taxon>Asparagales</taxon>
        <taxon>Orchidaceae</taxon>
        <taxon>Orchidoideae</taxon>
        <taxon>Orchideae</taxon>
        <taxon>Orchidinae</taxon>
        <taxon>Platanthera</taxon>
    </lineage>
</organism>
<keyword evidence="3" id="KW-1185">Reference proteome</keyword>
<comment type="caution">
    <text evidence="2">The sequence shown here is derived from an EMBL/GenBank/DDBJ whole genome shotgun (WGS) entry which is preliminary data.</text>
</comment>
<sequence>MGHEANGPCGCATKPRCMAAMRAAVQGSLTNESVRLGIRRQSEVSSATVAVSPLPCDKHYSPDPVSSGWRRPMSLNKSPTSTQVTFFKAGEPPMSGDGSKKRSSDDCDQNLSSQNEELFNQFCMNFTRSFAGFLSSNPRKWGLLCSTFALRPLLLQTGVVVRHYRKRTEAPAKAADDLPVDLPTTKDLSELPRPIEIPFQPLVANSVNIIGTVDSAVKLHQLSDGSYASVLILVSENTKMPEVLSRFMYDRTVWSFMIKFMYLN</sequence>
<dbReference type="EMBL" id="JBBWWR010000016">
    <property type="protein sequence ID" value="KAK8947803.1"/>
    <property type="molecule type" value="Genomic_DNA"/>
</dbReference>
<name>A0ABR2LQT7_9ASPA</name>
<evidence type="ECO:0000256" key="1">
    <source>
        <dbReference type="SAM" id="MobiDB-lite"/>
    </source>
</evidence>
<evidence type="ECO:0000313" key="3">
    <source>
        <dbReference type="Proteomes" id="UP001412067"/>
    </source>
</evidence>
<reference evidence="2 3" key="1">
    <citation type="journal article" date="2022" name="Nat. Plants">
        <title>Genomes of leafy and leafless Platanthera orchids illuminate the evolution of mycoheterotrophy.</title>
        <authorList>
            <person name="Li M.H."/>
            <person name="Liu K.W."/>
            <person name="Li Z."/>
            <person name="Lu H.C."/>
            <person name="Ye Q.L."/>
            <person name="Zhang D."/>
            <person name="Wang J.Y."/>
            <person name="Li Y.F."/>
            <person name="Zhong Z.M."/>
            <person name="Liu X."/>
            <person name="Yu X."/>
            <person name="Liu D.K."/>
            <person name="Tu X.D."/>
            <person name="Liu B."/>
            <person name="Hao Y."/>
            <person name="Liao X.Y."/>
            <person name="Jiang Y.T."/>
            <person name="Sun W.H."/>
            <person name="Chen J."/>
            <person name="Chen Y.Q."/>
            <person name="Ai Y."/>
            <person name="Zhai J.W."/>
            <person name="Wu S.S."/>
            <person name="Zhou Z."/>
            <person name="Hsiao Y.Y."/>
            <person name="Wu W.L."/>
            <person name="Chen Y.Y."/>
            <person name="Lin Y.F."/>
            <person name="Hsu J.L."/>
            <person name="Li C.Y."/>
            <person name="Wang Z.W."/>
            <person name="Zhao X."/>
            <person name="Zhong W.Y."/>
            <person name="Ma X.K."/>
            <person name="Ma L."/>
            <person name="Huang J."/>
            <person name="Chen G.Z."/>
            <person name="Huang M.Z."/>
            <person name="Huang L."/>
            <person name="Peng D.H."/>
            <person name="Luo Y.B."/>
            <person name="Zou S.Q."/>
            <person name="Chen S.P."/>
            <person name="Lan S."/>
            <person name="Tsai W.C."/>
            <person name="Van de Peer Y."/>
            <person name="Liu Z.J."/>
        </authorList>
    </citation>
    <scope>NUCLEOTIDE SEQUENCE [LARGE SCALE GENOMIC DNA]</scope>
    <source>
        <strain evidence="2">Lor288</strain>
    </source>
</reference>
<accession>A0ABR2LQT7</accession>
<proteinExistence type="predicted"/>
<protein>
    <submittedName>
        <fullName evidence="2">Uncharacterized protein</fullName>
    </submittedName>
</protein>
<dbReference type="Proteomes" id="UP001412067">
    <property type="component" value="Unassembled WGS sequence"/>
</dbReference>